<dbReference type="OMA" id="AIFKELY"/>
<dbReference type="EMBL" id="AGNL01032424">
    <property type="protein sequence ID" value="EJK56100.1"/>
    <property type="molecule type" value="Genomic_DNA"/>
</dbReference>
<reference evidence="2 3" key="1">
    <citation type="journal article" date="2012" name="Genome Biol.">
        <title>Genome and low-iron response of an oceanic diatom adapted to chronic iron limitation.</title>
        <authorList>
            <person name="Lommer M."/>
            <person name="Specht M."/>
            <person name="Roy A.S."/>
            <person name="Kraemer L."/>
            <person name="Andreson R."/>
            <person name="Gutowska M.A."/>
            <person name="Wolf J."/>
            <person name="Bergner S.V."/>
            <person name="Schilhabel M.B."/>
            <person name="Klostermeier U.C."/>
            <person name="Beiko R.G."/>
            <person name="Rosenstiel P."/>
            <person name="Hippler M."/>
            <person name="Laroche J."/>
        </authorList>
    </citation>
    <scope>NUCLEOTIDE SEQUENCE [LARGE SCALE GENOMIC DNA]</scope>
    <source>
        <strain evidence="2 3">CCMP1005</strain>
    </source>
</reference>
<dbReference type="GO" id="GO:1990189">
    <property type="term" value="F:protein N-terminal-serine acetyltransferase activity"/>
    <property type="evidence" value="ECO:0007669"/>
    <property type="project" value="TreeGrafter"/>
</dbReference>
<protein>
    <recommendedName>
        <fullName evidence="4">N-acetyltransferase domain-containing protein</fullName>
    </recommendedName>
</protein>
<organism evidence="2 3">
    <name type="scientific">Thalassiosira oceanica</name>
    <name type="common">Marine diatom</name>
    <dbReference type="NCBI Taxonomy" id="159749"/>
    <lineage>
        <taxon>Eukaryota</taxon>
        <taxon>Sar</taxon>
        <taxon>Stramenopiles</taxon>
        <taxon>Ochrophyta</taxon>
        <taxon>Bacillariophyta</taxon>
        <taxon>Coscinodiscophyceae</taxon>
        <taxon>Thalassiosirophycidae</taxon>
        <taxon>Thalassiosirales</taxon>
        <taxon>Thalassiosiraceae</taxon>
        <taxon>Thalassiosira</taxon>
    </lineage>
</organism>
<dbReference type="Proteomes" id="UP000266841">
    <property type="component" value="Unassembled WGS sequence"/>
</dbReference>
<dbReference type="InterPro" id="IPR016181">
    <property type="entry name" value="Acyl_CoA_acyltransferase"/>
</dbReference>
<dbReference type="SUPFAM" id="SSF55729">
    <property type="entry name" value="Acyl-CoA N-acyltransferases (Nat)"/>
    <property type="match status" value="1"/>
</dbReference>
<evidence type="ECO:0000313" key="3">
    <source>
        <dbReference type="Proteomes" id="UP000266841"/>
    </source>
</evidence>
<feature type="transmembrane region" description="Helical" evidence="1">
    <location>
        <begin position="48"/>
        <end position="70"/>
    </location>
</feature>
<keyword evidence="3" id="KW-1185">Reference proteome</keyword>
<dbReference type="OrthoDB" id="41238at2759"/>
<dbReference type="Gene3D" id="3.40.630.30">
    <property type="match status" value="1"/>
</dbReference>
<dbReference type="PANTHER" id="PTHR43441">
    <property type="entry name" value="RIBOSOMAL-PROTEIN-SERINE ACETYLTRANSFERASE"/>
    <property type="match status" value="1"/>
</dbReference>
<evidence type="ECO:0000313" key="2">
    <source>
        <dbReference type="EMBL" id="EJK56100.1"/>
    </source>
</evidence>
<dbReference type="PANTHER" id="PTHR43441:SF2">
    <property type="entry name" value="FAMILY ACETYLTRANSFERASE, PUTATIVE (AFU_ORTHOLOGUE AFUA_7G00850)-RELATED"/>
    <property type="match status" value="1"/>
</dbReference>
<dbReference type="eggNOG" id="ENOG502RRBU">
    <property type="taxonomic scope" value="Eukaryota"/>
</dbReference>
<gene>
    <name evidence="2" type="ORF">THAOC_24079</name>
</gene>
<keyword evidence="1" id="KW-1133">Transmembrane helix</keyword>
<accession>K0RSW9</accession>
<feature type="transmembrane region" description="Helical" evidence="1">
    <location>
        <begin position="16"/>
        <end position="36"/>
    </location>
</feature>
<sequence>MNAMGDLSDLEKLQQSLAGVLAISSFDDVLAIFGLLDMPRAQKLGIVFGCITFALTVTAVLTLLTMGGTWKRIEEQTKSGELVTAPDSITQRKRRALLLERLLEARDRMIKINYPSNDNRSTGFAKSTPLTNMLMTSAPEDENAAPAEYTDSYKSAYRRCQDKPGGPILGGRPNHRFESYARAFAGCGVHTSLTYRWSYARMYETMAGKSHESDERFKKLFQRSPTAVVGASCRLEPLDSDVHLKELWSITSGDSCNEHKAYNPDEVWGFLNCGPFKQMNDMLESEVFQLQSHSAAFAVVDMTTDRVLGAVHLTKDDPKNLNVQMELPIVKPSSEGTVQQLEACFLLLDRLFAFGYRRIQMCVDVQDVRGKRLPNRLGFTQEGQIPKHMIVKEANRDSLIYGMLNSDWDKGARKVLFRKIHGTAAMEADARLVAKEEAVYEQEQELMKGSKPQ</sequence>
<dbReference type="InterPro" id="IPR051908">
    <property type="entry name" value="Ribosomal_N-acetyltransferase"/>
</dbReference>
<comment type="caution">
    <text evidence="2">The sequence shown here is derived from an EMBL/GenBank/DDBJ whole genome shotgun (WGS) entry which is preliminary data.</text>
</comment>
<evidence type="ECO:0008006" key="4">
    <source>
        <dbReference type="Google" id="ProtNLM"/>
    </source>
</evidence>
<proteinExistence type="predicted"/>
<dbReference type="GO" id="GO:0008999">
    <property type="term" value="F:protein-N-terminal-alanine acetyltransferase activity"/>
    <property type="evidence" value="ECO:0007669"/>
    <property type="project" value="TreeGrafter"/>
</dbReference>
<keyword evidence="1" id="KW-0472">Membrane</keyword>
<keyword evidence="1" id="KW-0812">Transmembrane</keyword>
<evidence type="ECO:0000256" key="1">
    <source>
        <dbReference type="SAM" id="Phobius"/>
    </source>
</evidence>
<name>K0RSW9_THAOC</name>
<dbReference type="AlphaFoldDB" id="K0RSW9"/>